<dbReference type="Proteomes" id="UP000075442">
    <property type="component" value="Unassembled WGS sequence"/>
</dbReference>
<sequence>MQDDFLIEYEVYQTTHEMWEALKEKYGGLLATKLGELVMKFRNYNMQPNHTMKKISRR</sequence>
<protein>
    <submittedName>
        <fullName evidence="1">Uncharacterized protein</fullName>
    </submittedName>
</protein>
<gene>
    <name evidence="1" type="ORF">SMIM3I_02228</name>
</gene>
<dbReference type="EMBL" id="LROU01000023">
    <property type="protein sequence ID" value="KYF37982.1"/>
    <property type="molecule type" value="Genomic_DNA"/>
</dbReference>
<dbReference type="AlphaFoldDB" id="A0A150NWZ1"/>
<comment type="caution">
    <text evidence="1">The sequence shown here is derived from an EMBL/GenBank/DDBJ whole genome shotgun (WGS) entry which is preliminary data.</text>
</comment>
<organism evidence="1 2">
    <name type="scientific">Streptococcus mitis</name>
    <dbReference type="NCBI Taxonomy" id="28037"/>
    <lineage>
        <taxon>Bacteria</taxon>
        <taxon>Bacillati</taxon>
        <taxon>Bacillota</taxon>
        <taxon>Bacilli</taxon>
        <taxon>Lactobacillales</taxon>
        <taxon>Streptococcaceae</taxon>
        <taxon>Streptococcus</taxon>
        <taxon>Streptococcus mitis group</taxon>
    </lineage>
</organism>
<evidence type="ECO:0000313" key="1">
    <source>
        <dbReference type="EMBL" id="KYF37982.1"/>
    </source>
</evidence>
<evidence type="ECO:0000313" key="2">
    <source>
        <dbReference type="Proteomes" id="UP000075442"/>
    </source>
</evidence>
<reference evidence="1 2" key="1">
    <citation type="submission" date="2016-01" db="EMBL/GenBank/DDBJ databases">
        <title>Highly variable Streptococcus oralis 1 are common among viridans streptococci isolated from primates.</title>
        <authorList>
            <person name="Denapaite D."/>
            <person name="Rieger M."/>
            <person name="Koendgen S."/>
            <person name="Brueckner R."/>
            <person name="Ochigava I."/>
            <person name="Kappeler P."/>
            <person name="Maetz-Rensing K."/>
            <person name="Leendertz F."/>
        </authorList>
    </citation>
    <scope>NUCLEOTIDE SEQUENCE [LARGE SCALE GENOMIC DNA]</scope>
    <source>
        <strain evidence="1 2">M3-1</strain>
    </source>
</reference>
<dbReference type="PATRIC" id="fig|28037.235.peg.413"/>
<proteinExistence type="predicted"/>
<name>A0A150NWZ1_STRMT</name>
<accession>A0A150NWZ1</accession>